<evidence type="ECO:0000313" key="2">
    <source>
        <dbReference type="EMBL" id="KAG2582563.1"/>
    </source>
</evidence>
<organism evidence="2 3">
    <name type="scientific">Panicum virgatum</name>
    <name type="common">Blackwell switchgrass</name>
    <dbReference type="NCBI Taxonomy" id="38727"/>
    <lineage>
        <taxon>Eukaryota</taxon>
        <taxon>Viridiplantae</taxon>
        <taxon>Streptophyta</taxon>
        <taxon>Embryophyta</taxon>
        <taxon>Tracheophyta</taxon>
        <taxon>Spermatophyta</taxon>
        <taxon>Magnoliopsida</taxon>
        <taxon>Liliopsida</taxon>
        <taxon>Poales</taxon>
        <taxon>Poaceae</taxon>
        <taxon>PACMAD clade</taxon>
        <taxon>Panicoideae</taxon>
        <taxon>Panicodae</taxon>
        <taxon>Paniceae</taxon>
        <taxon>Panicinae</taxon>
        <taxon>Panicum</taxon>
        <taxon>Panicum sect. Hiantes</taxon>
    </lineage>
</organism>
<accession>A0A8T0RCE8</accession>
<keyword evidence="3" id="KW-1185">Reference proteome</keyword>
<reference evidence="2" key="1">
    <citation type="submission" date="2020-05" db="EMBL/GenBank/DDBJ databases">
        <title>WGS assembly of Panicum virgatum.</title>
        <authorList>
            <person name="Lovell J.T."/>
            <person name="Jenkins J."/>
            <person name="Shu S."/>
            <person name="Juenger T.E."/>
            <person name="Schmutz J."/>
        </authorList>
    </citation>
    <scope>NUCLEOTIDE SEQUENCE</scope>
    <source>
        <strain evidence="2">AP13</strain>
    </source>
</reference>
<comment type="caution">
    <text evidence="2">The sequence shown here is derived from an EMBL/GenBank/DDBJ whole genome shotgun (WGS) entry which is preliminary data.</text>
</comment>
<dbReference type="EMBL" id="CM029047">
    <property type="protein sequence ID" value="KAG2582563.1"/>
    <property type="molecule type" value="Genomic_DNA"/>
</dbReference>
<gene>
    <name evidence="2" type="ORF">PVAP13_6KG195824</name>
</gene>
<feature type="region of interest" description="Disordered" evidence="1">
    <location>
        <begin position="1"/>
        <end position="32"/>
    </location>
</feature>
<dbReference type="AlphaFoldDB" id="A0A8T0RCE8"/>
<evidence type="ECO:0000313" key="3">
    <source>
        <dbReference type="Proteomes" id="UP000823388"/>
    </source>
</evidence>
<proteinExistence type="predicted"/>
<protein>
    <submittedName>
        <fullName evidence="2">Uncharacterized protein</fullName>
    </submittedName>
</protein>
<name>A0A8T0RCE8_PANVG</name>
<evidence type="ECO:0000256" key="1">
    <source>
        <dbReference type="SAM" id="MobiDB-lite"/>
    </source>
</evidence>
<sequence>MRVQCREHQHRRRGGSHEGPPQSGSQAHPCLQPVPAIDLHQSSGSAVEAVKHLRGTISD</sequence>
<dbReference type="Proteomes" id="UP000823388">
    <property type="component" value="Chromosome 6K"/>
</dbReference>